<protein>
    <submittedName>
        <fullName evidence="1">Uncharacterized protein</fullName>
    </submittedName>
</protein>
<comment type="caution">
    <text evidence="1">The sequence shown here is derived from an EMBL/GenBank/DDBJ whole genome shotgun (WGS) entry which is preliminary data.</text>
</comment>
<keyword evidence="2" id="KW-1185">Reference proteome</keyword>
<dbReference type="EMBL" id="JACXVP010000011">
    <property type="protein sequence ID" value="KAG5575888.1"/>
    <property type="molecule type" value="Genomic_DNA"/>
</dbReference>
<name>A0A9J5WLH6_SOLCO</name>
<evidence type="ECO:0000313" key="1">
    <source>
        <dbReference type="EMBL" id="KAG5575888.1"/>
    </source>
</evidence>
<dbReference type="AlphaFoldDB" id="A0A9J5WLH6"/>
<dbReference type="Proteomes" id="UP000824120">
    <property type="component" value="Chromosome 11"/>
</dbReference>
<proteinExistence type="predicted"/>
<dbReference type="PANTHER" id="PTHR11697:SF230">
    <property type="entry name" value="ZINC FINGER, MYM DOMAIN CONTAINING 1"/>
    <property type="match status" value="1"/>
</dbReference>
<organism evidence="1 2">
    <name type="scientific">Solanum commersonii</name>
    <name type="common">Commerson's wild potato</name>
    <name type="synonym">Commerson's nightshade</name>
    <dbReference type="NCBI Taxonomy" id="4109"/>
    <lineage>
        <taxon>Eukaryota</taxon>
        <taxon>Viridiplantae</taxon>
        <taxon>Streptophyta</taxon>
        <taxon>Embryophyta</taxon>
        <taxon>Tracheophyta</taxon>
        <taxon>Spermatophyta</taxon>
        <taxon>Magnoliopsida</taxon>
        <taxon>eudicotyledons</taxon>
        <taxon>Gunneridae</taxon>
        <taxon>Pentapetalae</taxon>
        <taxon>asterids</taxon>
        <taxon>lamiids</taxon>
        <taxon>Solanales</taxon>
        <taxon>Solanaceae</taxon>
        <taxon>Solanoideae</taxon>
        <taxon>Solaneae</taxon>
        <taxon>Solanum</taxon>
    </lineage>
</organism>
<sequence length="202" mass="23006">MTSPIIQKDIVTACKIKTIKVILEELNSDYFALLVAEFFDISRKDALSLKEAIVNLLAQHSLSPSSVRGQCVNGLKMLIRQEDSQKATIEEALDLGELPTGRGLNQQIGLSRACDTRWGSHYKSFNNFILTFDSILEESYASSLRSRRRLAHFIVLHDYCVEVFCSINDWQLQELNDHFNEVATDLLHEIACLNPINLFLRF</sequence>
<gene>
    <name evidence="1" type="ORF">H5410_056022</name>
</gene>
<dbReference type="OrthoDB" id="1301620at2759"/>
<evidence type="ECO:0000313" key="2">
    <source>
        <dbReference type="Proteomes" id="UP000824120"/>
    </source>
</evidence>
<reference evidence="1 2" key="1">
    <citation type="submission" date="2020-09" db="EMBL/GenBank/DDBJ databases">
        <title>De no assembly of potato wild relative species, Solanum commersonii.</title>
        <authorList>
            <person name="Cho K."/>
        </authorList>
    </citation>
    <scope>NUCLEOTIDE SEQUENCE [LARGE SCALE GENOMIC DNA]</scope>
    <source>
        <strain evidence="1">LZ3.2</strain>
        <tissue evidence="1">Leaf</tissue>
    </source>
</reference>
<accession>A0A9J5WLH6</accession>
<dbReference type="PANTHER" id="PTHR11697">
    <property type="entry name" value="GENERAL TRANSCRIPTION FACTOR 2-RELATED ZINC FINGER PROTEIN"/>
    <property type="match status" value="1"/>
</dbReference>
<dbReference type="InterPro" id="IPR055298">
    <property type="entry name" value="AtLOH3-like"/>
</dbReference>